<evidence type="ECO:0000256" key="5">
    <source>
        <dbReference type="ARBA" id="ARBA00023098"/>
    </source>
</evidence>
<dbReference type="RefSeq" id="WP_110130242.1">
    <property type="nucleotide sequence ID" value="NZ_QHJQ01000002.1"/>
</dbReference>
<dbReference type="PIRSF" id="PIRSF003085">
    <property type="entry name" value="CMAS"/>
    <property type="match status" value="1"/>
</dbReference>
<dbReference type="InterPro" id="IPR050723">
    <property type="entry name" value="CFA/CMAS"/>
</dbReference>
<organism evidence="7 8">
    <name type="scientific">Coraliomargarita sinensis</name>
    <dbReference type="NCBI Taxonomy" id="2174842"/>
    <lineage>
        <taxon>Bacteria</taxon>
        <taxon>Pseudomonadati</taxon>
        <taxon>Verrucomicrobiota</taxon>
        <taxon>Opitutia</taxon>
        <taxon>Puniceicoccales</taxon>
        <taxon>Coraliomargaritaceae</taxon>
        <taxon>Coraliomargarita</taxon>
    </lineage>
</organism>
<dbReference type="InParanoid" id="A0A317ZPE1"/>
<keyword evidence="8" id="KW-1185">Reference proteome</keyword>
<dbReference type="Proteomes" id="UP000247099">
    <property type="component" value="Unassembled WGS sequence"/>
</dbReference>
<dbReference type="PANTHER" id="PTHR43667">
    <property type="entry name" value="CYCLOPROPANE-FATTY-ACYL-PHOSPHOLIPID SYNTHASE"/>
    <property type="match status" value="1"/>
</dbReference>
<dbReference type="GO" id="GO:0032259">
    <property type="term" value="P:methylation"/>
    <property type="evidence" value="ECO:0007669"/>
    <property type="project" value="UniProtKB-KW"/>
</dbReference>
<dbReference type="EMBL" id="QHJQ01000002">
    <property type="protein sequence ID" value="PXA05241.1"/>
    <property type="molecule type" value="Genomic_DNA"/>
</dbReference>
<evidence type="ECO:0000313" key="8">
    <source>
        <dbReference type="Proteomes" id="UP000247099"/>
    </source>
</evidence>
<comment type="caution">
    <text evidence="7">The sequence shown here is derived from an EMBL/GenBank/DDBJ whole genome shotgun (WGS) entry which is preliminary data.</text>
</comment>
<dbReference type="AlphaFoldDB" id="A0A317ZPE1"/>
<dbReference type="SUPFAM" id="SSF53335">
    <property type="entry name" value="S-adenosyl-L-methionine-dependent methyltransferases"/>
    <property type="match status" value="1"/>
</dbReference>
<dbReference type="Gene3D" id="3.40.50.150">
    <property type="entry name" value="Vaccinia Virus protein VP39"/>
    <property type="match status" value="1"/>
</dbReference>
<protein>
    <submittedName>
        <fullName evidence="7">SAM-dependent methyltransferase</fullName>
    </submittedName>
</protein>
<keyword evidence="3 7" id="KW-0808">Transferase</keyword>
<keyword evidence="4" id="KW-0949">S-adenosyl-L-methionine</keyword>
<evidence type="ECO:0000256" key="4">
    <source>
        <dbReference type="ARBA" id="ARBA00022691"/>
    </source>
</evidence>
<sequence>METTARPQFVTTGNSGSDVRPTMIEALFARALKGLKGGSLRISFPSGAQALIGDTSYPLLELNILKREFFGKVFSGGSIGFGESYVDGDWETPDLTGLLSLLAKNQPNIGPLRRGLSLLTRWMNRLYHKARRNTLTKSRENIQEHYDLSNEFYAQFLDGSMTYSSARFKSYYDTLEQAQSRKINHMLDLAGVGEGHHILEIGSGWGALALAAARRGSRVTTVTLSEAQYAYAQKLFEEQGVSDLIDIRLQDYRDITGSYDAVLSCEMIEAVGREYLPSYFETVQRSLKPQAKAVIQAITIPDERYATYSKSCDWIQKHIFPGGHLPSPGAIRDCVRRSGAMRILSVDKFGKDYAETLGRWAKAFNRNWRKIEPLGFDVNFRRKWNYYLSYCEAGFDNELIDVEHIVLERF</sequence>
<dbReference type="Pfam" id="PF02353">
    <property type="entry name" value="CMAS"/>
    <property type="match status" value="1"/>
</dbReference>
<dbReference type="GO" id="GO:0008168">
    <property type="term" value="F:methyltransferase activity"/>
    <property type="evidence" value="ECO:0007669"/>
    <property type="project" value="UniProtKB-KW"/>
</dbReference>
<reference evidence="7 8" key="1">
    <citation type="submission" date="2018-05" db="EMBL/GenBank/DDBJ databases">
        <title>Coraliomargarita sinensis sp. nov., isolated from a marine solar saltern.</title>
        <authorList>
            <person name="Zhou L.Y."/>
        </authorList>
    </citation>
    <scope>NUCLEOTIDE SEQUENCE [LARGE SCALE GENOMIC DNA]</scope>
    <source>
        <strain evidence="7 8">WN38</strain>
    </source>
</reference>
<dbReference type="InterPro" id="IPR029063">
    <property type="entry name" value="SAM-dependent_MTases_sf"/>
</dbReference>
<accession>A0A317ZPE1</accession>
<keyword evidence="2 7" id="KW-0489">Methyltransferase</keyword>
<dbReference type="OrthoDB" id="9782855at2"/>
<evidence type="ECO:0000256" key="3">
    <source>
        <dbReference type="ARBA" id="ARBA00022679"/>
    </source>
</evidence>
<keyword evidence="5" id="KW-0443">Lipid metabolism</keyword>
<dbReference type="CDD" id="cd02440">
    <property type="entry name" value="AdoMet_MTases"/>
    <property type="match status" value="1"/>
</dbReference>
<evidence type="ECO:0000313" key="7">
    <source>
        <dbReference type="EMBL" id="PXA05241.1"/>
    </source>
</evidence>
<evidence type="ECO:0000256" key="1">
    <source>
        <dbReference type="ARBA" id="ARBA00010815"/>
    </source>
</evidence>
<comment type="similarity">
    <text evidence="1">Belongs to the CFA/CMAS family.</text>
</comment>
<name>A0A317ZPE1_9BACT</name>
<dbReference type="InterPro" id="IPR003333">
    <property type="entry name" value="CMAS"/>
</dbReference>
<proteinExistence type="inferred from homology"/>
<dbReference type="GO" id="GO:0008610">
    <property type="term" value="P:lipid biosynthetic process"/>
    <property type="evidence" value="ECO:0007669"/>
    <property type="project" value="InterPro"/>
</dbReference>
<feature type="active site" evidence="6">
    <location>
        <position position="391"/>
    </location>
</feature>
<dbReference type="FunCoup" id="A0A317ZPE1">
    <property type="interactions" value="286"/>
</dbReference>
<dbReference type="PANTHER" id="PTHR43667:SF2">
    <property type="entry name" value="FATTY ACID C-METHYL TRANSFERASE"/>
    <property type="match status" value="1"/>
</dbReference>
<gene>
    <name evidence="7" type="ORF">DDZ13_04580</name>
</gene>
<evidence type="ECO:0000256" key="2">
    <source>
        <dbReference type="ARBA" id="ARBA00022603"/>
    </source>
</evidence>
<evidence type="ECO:0000256" key="6">
    <source>
        <dbReference type="PIRSR" id="PIRSR003085-1"/>
    </source>
</evidence>